<protein>
    <submittedName>
        <fullName evidence="1">Uncharacterized protein</fullName>
    </submittedName>
</protein>
<organism evidence="1 2">
    <name type="scientific">Actinoplanes lobatus</name>
    <dbReference type="NCBI Taxonomy" id="113568"/>
    <lineage>
        <taxon>Bacteria</taxon>
        <taxon>Bacillati</taxon>
        <taxon>Actinomycetota</taxon>
        <taxon>Actinomycetes</taxon>
        <taxon>Micromonosporales</taxon>
        <taxon>Micromonosporaceae</taxon>
        <taxon>Actinoplanes</taxon>
    </lineage>
</organism>
<name>A0A7W7MJR4_9ACTN</name>
<evidence type="ECO:0000313" key="1">
    <source>
        <dbReference type="EMBL" id="MBB4752854.1"/>
    </source>
</evidence>
<sequence length="48" mass="5057">MIVARAADPRSRRLLVTAATPPYHEPVLLRTPGCGAADAARAGVFLAR</sequence>
<comment type="caution">
    <text evidence="1">The sequence shown here is derived from an EMBL/GenBank/DDBJ whole genome shotgun (WGS) entry which is preliminary data.</text>
</comment>
<accession>A0A7W7MJR4</accession>
<dbReference type="RefSeq" id="WP_188124624.1">
    <property type="nucleotide sequence ID" value="NZ_BOMP01000034.1"/>
</dbReference>
<dbReference type="AlphaFoldDB" id="A0A7W7MJR4"/>
<reference evidence="1 2" key="1">
    <citation type="submission" date="2020-08" db="EMBL/GenBank/DDBJ databases">
        <title>Sequencing the genomes of 1000 actinobacteria strains.</title>
        <authorList>
            <person name="Klenk H.-P."/>
        </authorList>
    </citation>
    <scope>NUCLEOTIDE SEQUENCE [LARGE SCALE GENOMIC DNA]</scope>
    <source>
        <strain evidence="1 2">DSM 43150</strain>
    </source>
</reference>
<gene>
    <name evidence="1" type="ORF">BJ964_007015</name>
</gene>
<evidence type="ECO:0000313" key="2">
    <source>
        <dbReference type="Proteomes" id="UP000590511"/>
    </source>
</evidence>
<proteinExistence type="predicted"/>
<dbReference type="EMBL" id="JACHNC010000001">
    <property type="protein sequence ID" value="MBB4752854.1"/>
    <property type="molecule type" value="Genomic_DNA"/>
</dbReference>
<dbReference type="Proteomes" id="UP000590511">
    <property type="component" value="Unassembled WGS sequence"/>
</dbReference>